<dbReference type="InterPro" id="IPR016007">
    <property type="entry name" value="Alpha_rhamnosid"/>
</dbReference>
<keyword evidence="9" id="KW-1185">Reference proteome</keyword>
<evidence type="ECO:0000256" key="2">
    <source>
        <dbReference type="ARBA" id="ARBA00012652"/>
    </source>
</evidence>
<dbReference type="InterPro" id="IPR035396">
    <property type="entry name" value="Bac_rhamnosid6H"/>
</dbReference>
<evidence type="ECO:0000259" key="5">
    <source>
        <dbReference type="Pfam" id="PF08531"/>
    </source>
</evidence>
<comment type="caution">
    <text evidence="8">The sequence shown here is derived from an EMBL/GenBank/DDBJ whole genome shotgun (WGS) entry which is preliminary data.</text>
</comment>
<feature type="domain" description="Alpha-L-rhamnosidase concanavalin-like" evidence="4">
    <location>
        <begin position="275"/>
        <end position="379"/>
    </location>
</feature>
<protein>
    <recommendedName>
        <fullName evidence="2">alpha-L-rhamnosidase</fullName>
        <ecNumber evidence="2">3.2.1.40</ecNumber>
    </recommendedName>
</protein>
<dbReference type="Gene3D" id="1.50.10.10">
    <property type="match status" value="1"/>
</dbReference>
<dbReference type="Gene3D" id="2.60.420.10">
    <property type="entry name" value="Maltose phosphorylase, domain 3"/>
    <property type="match status" value="1"/>
</dbReference>
<dbReference type="Proteomes" id="UP000620046">
    <property type="component" value="Unassembled WGS sequence"/>
</dbReference>
<name>A0ABQ1FNX5_9GAMM</name>
<dbReference type="Pfam" id="PF17389">
    <property type="entry name" value="Bac_rhamnosid6H"/>
    <property type="match status" value="1"/>
</dbReference>
<dbReference type="InterPro" id="IPR035398">
    <property type="entry name" value="Bac_rhamnosid_C"/>
</dbReference>
<dbReference type="Pfam" id="PF08531">
    <property type="entry name" value="Bac_rhamnosid_N"/>
    <property type="match status" value="1"/>
</dbReference>
<dbReference type="Gene3D" id="2.60.40.10">
    <property type="entry name" value="Immunoglobulins"/>
    <property type="match status" value="1"/>
</dbReference>
<dbReference type="PIRSF" id="PIRSF010631">
    <property type="entry name" value="A-rhamnsds"/>
    <property type="match status" value="1"/>
</dbReference>
<dbReference type="EMBL" id="BMJA01000001">
    <property type="protein sequence ID" value="GGA24014.1"/>
    <property type="molecule type" value="Genomic_DNA"/>
</dbReference>
<evidence type="ECO:0000313" key="8">
    <source>
        <dbReference type="EMBL" id="GGA24014.1"/>
    </source>
</evidence>
<dbReference type="EC" id="3.2.1.40" evidence="2"/>
<gene>
    <name evidence="8" type="ORF">GCM10010981_10510</name>
</gene>
<keyword evidence="3" id="KW-0378">Hydrolase</keyword>
<comment type="catalytic activity">
    <reaction evidence="1">
        <text>Hydrolysis of terminal non-reducing alpha-L-rhamnose residues in alpha-L-rhamnosides.</text>
        <dbReference type="EC" id="3.2.1.40"/>
    </reaction>
</comment>
<dbReference type="Pfam" id="PF17390">
    <property type="entry name" value="Bac_rhamnosid_C"/>
    <property type="match status" value="1"/>
</dbReference>
<proteinExistence type="predicted"/>
<dbReference type="InterPro" id="IPR012341">
    <property type="entry name" value="6hp_glycosidase-like_sf"/>
</dbReference>
<evidence type="ECO:0000256" key="3">
    <source>
        <dbReference type="ARBA" id="ARBA00022801"/>
    </source>
</evidence>
<feature type="domain" description="Alpha-L-rhamnosidase six-hairpin glycosidase" evidence="6">
    <location>
        <begin position="386"/>
        <end position="718"/>
    </location>
</feature>
<reference evidence="9" key="1">
    <citation type="journal article" date="2019" name="Int. J. Syst. Evol. Microbiol.">
        <title>The Global Catalogue of Microorganisms (GCM) 10K type strain sequencing project: providing services to taxonomists for standard genome sequencing and annotation.</title>
        <authorList>
            <consortium name="The Broad Institute Genomics Platform"/>
            <consortium name="The Broad Institute Genome Sequencing Center for Infectious Disease"/>
            <person name="Wu L."/>
            <person name="Ma J."/>
        </authorList>
    </citation>
    <scope>NUCLEOTIDE SEQUENCE [LARGE SCALE GENOMIC DNA]</scope>
    <source>
        <strain evidence="9">CGMCC 1.15439</strain>
    </source>
</reference>
<sequence length="835" mass="91725">MSALVQDHPDVWDSGRVTSHASFDIAYAGPQLAPSSRYYWKVIARTSAGEASAISWFETGPSAQEWSHAAWVGKLQDGSLAAPLLRRVFEVKPGLESARLYVAAGGYAEVSINGQAASDAVLSPDFTDYDKRVLYIAHDVTALLRSGTANAIGIELGRGFYGITNPDVWHWEKAPWHGEPRVRALLKLCYVDNRCEFVGTGTGWHVQDGPTLLDDVYGGETYDARRAQPGFDTVTFDDHDWHAVAVLAAPKGVLQAQREPPVRVVQTLQATAVTKLHGGSYVFAFPRVIAGWATLAVQGRTGDTVVLRYGEKLLPDGSVDDRDDHHYFQHGLQTDRITFAGHGVEHWHSHFSWKGFRYVQVDGWPGVPPSLGAVTAQVLHSDVQVVGHFSSSNALLNWVHTAAVDTMLNNLYGVPTDTPMYEKNGWTGDGMLGADMMLRNLDATTLLIKWVQDIADARNADGAPLLIAPNPGWGDVRAPPWHAAYVLVPWSLYWQRGDRRVLADHVEGMAHYVDQEYARSPGGIADTALGDWVSPGTPADGGNAPEDKHIAATAYLYRMADTMAQIEHVLGNDNHAHHFDAMAVRVRAAFNQRFFDPAKGLYCGEGDDGVRQTHQLLALGFGLVPTTQRTRVADALVQAVHAHDDHLDTGALGTKLLLPVLTATGHTDLAWMVATQTSFPSWGYWRANGATSLWEHWKLDARSRGHYFLGTIDDWLFGDVAGLRPLAPGWQRIGIHPALTAWVDHAEADTLTPYGRAAVSWSHEHDGLRWEIEVPVGSIAEVRMPTAKPEAITESGQRLSTSPWLRDLRACGADICFELVSGRYRFNQSEPSHPH</sequence>
<dbReference type="PANTHER" id="PTHR33307">
    <property type="entry name" value="ALPHA-RHAMNOSIDASE (EUROFUNG)"/>
    <property type="match status" value="1"/>
</dbReference>
<dbReference type="InterPro" id="IPR013783">
    <property type="entry name" value="Ig-like_fold"/>
</dbReference>
<feature type="domain" description="Alpha-L-rhamnosidase C-terminal" evidence="7">
    <location>
        <begin position="722"/>
        <end position="796"/>
    </location>
</feature>
<dbReference type="SUPFAM" id="SSF48208">
    <property type="entry name" value="Six-hairpin glycosidases"/>
    <property type="match status" value="1"/>
</dbReference>
<evidence type="ECO:0000256" key="1">
    <source>
        <dbReference type="ARBA" id="ARBA00001445"/>
    </source>
</evidence>
<dbReference type="Gene3D" id="2.60.120.260">
    <property type="entry name" value="Galactose-binding domain-like"/>
    <property type="match status" value="2"/>
</dbReference>
<organism evidence="8 9">
    <name type="scientific">Dyella nitratireducens</name>
    <dbReference type="NCBI Taxonomy" id="1849580"/>
    <lineage>
        <taxon>Bacteria</taxon>
        <taxon>Pseudomonadati</taxon>
        <taxon>Pseudomonadota</taxon>
        <taxon>Gammaproteobacteria</taxon>
        <taxon>Lysobacterales</taxon>
        <taxon>Rhodanobacteraceae</taxon>
        <taxon>Dyella</taxon>
    </lineage>
</organism>
<dbReference type="PANTHER" id="PTHR33307:SF6">
    <property type="entry name" value="ALPHA-RHAMNOSIDASE (EUROFUNG)-RELATED"/>
    <property type="match status" value="1"/>
</dbReference>
<dbReference type="InterPro" id="IPR008902">
    <property type="entry name" value="Rhamnosid_concanavalin"/>
</dbReference>
<evidence type="ECO:0000259" key="4">
    <source>
        <dbReference type="Pfam" id="PF05592"/>
    </source>
</evidence>
<evidence type="ECO:0000259" key="6">
    <source>
        <dbReference type="Pfam" id="PF17389"/>
    </source>
</evidence>
<feature type="domain" description="Bacterial alpha-L-rhamnosidase N-terminal" evidence="5">
    <location>
        <begin position="96"/>
        <end position="266"/>
    </location>
</feature>
<accession>A0ABQ1FNX5</accession>
<dbReference type="Pfam" id="PF05592">
    <property type="entry name" value="Bac_rhamnosid"/>
    <property type="match status" value="1"/>
</dbReference>
<dbReference type="InterPro" id="IPR008928">
    <property type="entry name" value="6-hairpin_glycosidase_sf"/>
</dbReference>
<evidence type="ECO:0000313" key="9">
    <source>
        <dbReference type="Proteomes" id="UP000620046"/>
    </source>
</evidence>
<dbReference type="Pfam" id="PF25788">
    <property type="entry name" value="Ig_Rha78A_N"/>
    <property type="match status" value="1"/>
</dbReference>
<dbReference type="InterPro" id="IPR013737">
    <property type="entry name" value="Bac_rhamnosid_N"/>
</dbReference>
<evidence type="ECO:0000259" key="7">
    <source>
        <dbReference type="Pfam" id="PF17390"/>
    </source>
</evidence>